<name>A0A423UMJ4_9ACTN</name>
<sequence length="1266" mass="134288">MSITARKRTSQSLRSALCLLLALSLIGFMAPISRTGSVTAFAMQGEGGAPESQDAPAPDGPSDDPAAGPAAKPADNPADEPATDPSGNPATDAADKPEGDANENAPAIAPASSDDPEVRGPGDWVLDKVYGVVFGLAETVAFKALNEAVDPQDAEQLNKVLDFVDGLLGGSSGIEHECDQILQAVQDLSQQLGDLENSIDAQFNALEQTVTLNQIENQRAQIIKMSDSVYAPALTAYREFIDASKAYAEAWGTANESARREAAETKERALVAAFDKLDYEADLTTIETYGIFMGSYTNHRYLHNLDQYADEALAFDHQRYALLTAGINDVVMNLNIVAYVQRLEYDYWKAKADNAPADADLRTKAADLENNLVTNLNRIVRDINFTASEFANKDGDASWPRTDLLTLMRPYDFQTEYDFDYASSASRSFKYRLPDPNGKATTTAFYTSQAVRTAPTMPVYRAAVKGAPFLVVDGSRNLSYGEKHGDLIHGLRYWEKIPFGGMLFTPEYYGFPDQDFFNVQSTKDGVYALPADFGPLAPLVSQPSYAGSRGSLVEHLRRNGMTSIGQAPYVLMNSYVSPAPHTGALSQNHYSLFNLYRTAIPTNGDYNSAKVKLTMEDSAGDPAMLVVLARNPDKRETSRLHVANADGLAIETTDLAGNQLPADVPAGTCVKVAVTASDPVALDSLVLKNANGDELETIASSEAALLAEGSGTTMTFAFCMPYQDAYLIATPGEAMPNPLHFATDSEGTYLISTLDDLVNVSAAYEQHPAMYEHATFRLTGNIENTRRPAPAWTAPIGSEEHPFTGTFDGAGFGIGGFSMSMDVSDSPLKNITFGGLFGVIGDGGTVRNLAVYGTDFFGFTTNHVIGVLAGANHGRIENCSTGTAQTWYHAPSSGTITPEELRLLNATVRSTLAGGLVGENHGDVVNCWSGADVIASTAGGLVGRAADGSSVWNSYALGWTTDPQVLFGGLVGENRGEVVNSYSGAIGVLRPKPSTVAGTFIGSNHHDVFFGYTFAQFDQSPIGEGSVGDAEDASLAELPTATMMSQEFADMLNEQVSGDMRYWAYSADTNAGFPYLVSDPLIERTLTDGATGITLQGTIHAGAVLSLEALDEGSASHDALVRHAKEADLLGELAAAYRALLPVNGRKSGQTALGGPVTLRIPVPAAFAGSNVTVLQEHPDGMVALDAHVADGVATVQVSEVSPFAVIVDSAEVPPVAKPDASGGGTKLAPTADSAAGWMGALGALLAVAGTAAILSRRWLRNSKRK</sequence>
<protein>
    <recommendedName>
        <fullName evidence="5">GLUG domain-containing protein</fullName>
    </recommendedName>
</protein>
<evidence type="ECO:0000256" key="2">
    <source>
        <dbReference type="SAM" id="Phobius"/>
    </source>
</evidence>
<evidence type="ECO:0008006" key="5">
    <source>
        <dbReference type="Google" id="ProtNLM"/>
    </source>
</evidence>
<feature type="region of interest" description="Disordered" evidence="1">
    <location>
        <begin position="44"/>
        <end position="120"/>
    </location>
</feature>
<keyword evidence="2" id="KW-1133">Transmembrane helix</keyword>
<evidence type="ECO:0000313" key="4">
    <source>
        <dbReference type="Proteomes" id="UP000285258"/>
    </source>
</evidence>
<feature type="transmembrane region" description="Helical" evidence="2">
    <location>
        <begin position="1235"/>
        <end position="1256"/>
    </location>
</feature>
<feature type="compositionally biased region" description="Low complexity" evidence="1">
    <location>
        <begin position="63"/>
        <end position="76"/>
    </location>
</feature>
<dbReference type="RefSeq" id="WP_096227709.1">
    <property type="nucleotide sequence ID" value="NZ_CP168029.1"/>
</dbReference>
<accession>A0A423UMJ4</accession>
<dbReference type="EMBL" id="QIBW01000003">
    <property type="protein sequence ID" value="ROT91225.1"/>
    <property type="molecule type" value="Genomic_DNA"/>
</dbReference>
<gene>
    <name evidence="3" type="ORF">DMP12_04300</name>
</gene>
<keyword evidence="2" id="KW-0812">Transmembrane</keyword>
<dbReference type="Gene3D" id="2.160.20.110">
    <property type="match status" value="1"/>
</dbReference>
<reference evidence="4" key="1">
    <citation type="submission" date="2018-05" db="EMBL/GenBank/DDBJ databases">
        <title>Genome Sequencing of selected type strains of the family Eggerthellaceae.</title>
        <authorList>
            <person name="Danylec N."/>
            <person name="Stoll D.A."/>
            <person name="Doetsch A."/>
            <person name="Huch M."/>
        </authorList>
    </citation>
    <scope>NUCLEOTIDE SEQUENCE [LARGE SCALE GENOMIC DNA]</scope>
    <source>
        <strain evidence="4">DSM 27213</strain>
    </source>
</reference>
<evidence type="ECO:0000256" key="1">
    <source>
        <dbReference type="SAM" id="MobiDB-lite"/>
    </source>
</evidence>
<dbReference type="AlphaFoldDB" id="A0A423UMJ4"/>
<organism evidence="3 4">
    <name type="scientific">Gordonibacter urolithinfaciens</name>
    <dbReference type="NCBI Taxonomy" id="1335613"/>
    <lineage>
        <taxon>Bacteria</taxon>
        <taxon>Bacillati</taxon>
        <taxon>Actinomycetota</taxon>
        <taxon>Coriobacteriia</taxon>
        <taxon>Eggerthellales</taxon>
        <taxon>Eggerthellaceae</taxon>
        <taxon>Gordonibacter</taxon>
    </lineage>
</organism>
<proteinExistence type="predicted"/>
<dbReference type="Proteomes" id="UP000285258">
    <property type="component" value="Unassembled WGS sequence"/>
</dbReference>
<keyword evidence="2" id="KW-0472">Membrane</keyword>
<evidence type="ECO:0000313" key="3">
    <source>
        <dbReference type="EMBL" id="ROT91225.1"/>
    </source>
</evidence>
<comment type="caution">
    <text evidence="3">The sequence shown here is derived from an EMBL/GenBank/DDBJ whole genome shotgun (WGS) entry which is preliminary data.</text>
</comment>